<organism evidence="2 3">
    <name type="scientific">Acetobacter garciniae</name>
    <dbReference type="NCBI Taxonomy" id="2817435"/>
    <lineage>
        <taxon>Bacteria</taxon>
        <taxon>Pseudomonadati</taxon>
        <taxon>Pseudomonadota</taxon>
        <taxon>Alphaproteobacteria</taxon>
        <taxon>Acetobacterales</taxon>
        <taxon>Acetobacteraceae</taxon>
        <taxon>Acetobacter</taxon>
    </lineage>
</organism>
<proteinExistence type="predicted"/>
<gene>
    <name evidence="2" type="ORF">J2D77_13700</name>
</gene>
<evidence type="ECO:0000313" key="3">
    <source>
        <dbReference type="Proteomes" id="UP000664073"/>
    </source>
</evidence>
<keyword evidence="3" id="KW-1185">Reference proteome</keyword>
<name>A0A939HQ43_9PROT</name>
<evidence type="ECO:0000256" key="1">
    <source>
        <dbReference type="SAM" id="MobiDB-lite"/>
    </source>
</evidence>
<dbReference type="AlphaFoldDB" id="A0A939HQ43"/>
<reference evidence="2" key="1">
    <citation type="submission" date="2021-03" db="EMBL/GenBank/DDBJ databases">
        <title>The complete genome sequence of Acetobacter sp. TBRC 12339.</title>
        <authorList>
            <person name="Charoenyingcharoen P."/>
            <person name="Yukphan P."/>
        </authorList>
    </citation>
    <scope>NUCLEOTIDE SEQUENCE</scope>
    <source>
        <strain evidence="2">TBRC 12339</strain>
    </source>
</reference>
<feature type="region of interest" description="Disordered" evidence="1">
    <location>
        <begin position="78"/>
        <end position="103"/>
    </location>
</feature>
<dbReference type="Proteomes" id="UP000664073">
    <property type="component" value="Unassembled WGS sequence"/>
</dbReference>
<accession>A0A939HQ43</accession>
<comment type="caution">
    <text evidence="2">The sequence shown here is derived from an EMBL/GenBank/DDBJ whole genome shotgun (WGS) entry which is preliminary data.</text>
</comment>
<evidence type="ECO:0000313" key="2">
    <source>
        <dbReference type="EMBL" id="MBO1326204.1"/>
    </source>
</evidence>
<sequence length="103" mass="11562">MTERRINLPHTRRNRAPIADGAMPFGELPVGAHFRFAASPKGSVHRKVDRGQYRIAGLPELFRLGRNTLVVPATDRDVASGESYTHLRRSSRTGQRAAQREQD</sequence>
<feature type="region of interest" description="Disordered" evidence="1">
    <location>
        <begin position="1"/>
        <end position="20"/>
    </location>
</feature>
<dbReference type="EMBL" id="JAFVMH010000008">
    <property type="protein sequence ID" value="MBO1326204.1"/>
    <property type="molecule type" value="Genomic_DNA"/>
</dbReference>
<dbReference type="RefSeq" id="WP_207846894.1">
    <property type="nucleotide sequence ID" value="NZ_JAFVMH010000008.1"/>
</dbReference>
<protein>
    <submittedName>
        <fullName evidence="2">Uncharacterized protein</fullName>
    </submittedName>
</protein>